<sequence length="212" mass="26055">MQDRFNSINQFVEKDNNHYCMQYIYYYYQYTKHINLNYITNSFNYLHLHNILIMSNYLHINLIKSLQTFHQGSLIHKFHLIGNILISIMYINQSYIRNSQNIYLSIKCMCQYLRGRLLFQKGNQSSTNYCKLNKGKFHIQKQLDLVFRWHYRSQHKYYQHYLYIKGKLNHTMNRLSIFMVMLNNNLNKIHQFSRFYIEDQNIVSIFLFHLLC</sequence>
<protein>
    <submittedName>
        <fullName evidence="1">Uncharacterized protein</fullName>
    </submittedName>
</protein>
<dbReference type="EMBL" id="GG662853">
    <property type="protein sequence ID" value="EWS76485.1"/>
    <property type="molecule type" value="Genomic_DNA"/>
</dbReference>
<dbReference type="KEGG" id="tet:TTHERM_000059528"/>
<dbReference type="AlphaFoldDB" id="W7XAT3"/>
<keyword evidence="2" id="KW-1185">Reference proteome</keyword>
<organism evidence="1 2">
    <name type="scientific">Tetrahymena thermophila (strain SB210)</name>
    <dbReference type="NCBI Taxonomy" id="312017"/>
    <lineage>
        <taxon>Eukaryota</taxon>
        <taxon>Sar</taxon>
        <taxon>Alveolata</taxon>
        <taxon>Ciliophora</taxon>
        <taxon>Intramacronucleata</taxon>
        <taxon>Oligohymenophorea</taxon>
        <taxon>Hymenostomatida</taxon>
        <taxon>Tetrahymenina</taxon>
        <taxon>Tetrahymenidae</taxon>
        <taxon>Tetrahymena</taxon>
    </lineage>
</organism>
<dbReference type="InParanoid" id="W7XAT3"/>
<name>W7XAT3_TETTS</name>
<dbReference type="RefSeq" id="XP_012650985.1">
    <property type="nucleotide sequence ID" value="XM_012795531.1"/>
</dbReference>
<gene>
    <name evidence="1" type="ORF">TTHERM_000059528</name>
</gene>
<dbReference type="Proteomes" id="UP000009168">
    <property type="component" value="Unassembled WGS sequence"/>
</dbReference>
<evidence type="ECO:0000313" key="2">
    <source>
        <dbReference type="Proteomes" id="UP000009168"/>
    </source>
</evidence>
<proteinExistence type="predicted"/>
<evidence type="ECO:0000313" key="1">
    <source>
        <dbReference type="EMBL" id="EWS76485.1"/>
    </source>
</evidence>
<dbReference type="GeneID" id="24437063"/>
<accession>W7XAT3</accession>
<reference evidence="2" key="1">
    <citation type="journal article" date="2006" name="PLoS Biol.">
        <title>Macronuclear genome sequence of the ciliate Tetrahymena thermophila, a model eukaryote.</title>
        <authorList>
            <person name="Eisen J.A."/>
            <person name="Coyne R.S."/>
            <person name="Wu M."/>
            <person name="Wu D."/>
            <person name="Thiagarajan M."/>
            <person name="Wortman J.R."/>
            <person name="Badger J.H."/>
            <person name="Ren Q."/>
            <person name="Amedeo P."/>
            <person name="Jones K.M."/>
            <person name="Tallon L.J."/>
            <person name="Delcher A.L."/>
            <person name="Salzberg S.L."/>
            <person name="Silva J.C."/>
            <person name="Haas B.J."/>
            <person name="Majoros W.H."/>
            <person name="Farzad M."/>
            <person name="Carlton J.M."/>
            <person name="Smith R.K. Jr."/>
            <person name="Garg J."/>
            <person name="Pearlman R.E."/>
            <person name="Karrer K.M."/>
            <person name="Sun L."/>
            <person name="Manning G."/>
            <person name="Elde N.C."/>
            <person name="Turkewitz A.P."/>
            <person name="Asai D.J."/>
            <person name="Wilkes D.E."/>
            <person name="Wang Y."/>
            <person name="Cai H."/>
            <person name="Collins K."/>
            <person name="Stewart B.A."/>
            <person name="Lee S.R."/>
            <person name="Wilamowska K."/>
            <person name="Weinberg Z."/>
            <person name="Ruzzo W.L."/>
            <person name="Wloga D."/>
            <person name="Gaertig J."/>
            <person name="Frankel J."/>
            <person name="Tsao C.-C."/>
            <person name="Gorovsky M.A."/>
            <person name="Keeling P.J."/>
            <person name="Waller R.F."/>
            <person name="Patron N.J."/>
            <person name="Cherry J.M."/>
            <person name="Stover N.A."/>
            <person name="Krieger C.J."/>
            <person name="del Toro C."/>
            <person name="Ryder H.F."/>
            <person name="Williamson S.C."/>
            <person name="Barbeau R.A."/>
            <person name="Hamilton E.P."/>
            <person name="Orias E."/>
        </authorList>
    </citation>
    <scope>NUCLEOTIDE SEQUENCE [LARGE SCALE GENOMIC DNA]</scope>
    <source>
        <strain evidence="2">SB210</strain>
    </source>
</reference>